<evidence type="ECO:0000256" key="2">
    <source>
        <dbReference type="ARBA" id="ARBA00022801"/>
    </source>
</evidence>
<dbReference type="Gene3D" id="3.40.50.300">
    <property type="entry name" value="P-loop containing nucleotide triphosphate hydrolases"/>
    <property type="match status" value="2"/>
</dbReference>
<dbReference type="PROSITE" id="PS51192">
    <property type="entry name" value="HELICASE_ATP_BIND_1"/>
    <property type="match status" value="1"/>
</dbReference>
<evidence type="ECO:0000256" key="3">
    <source>
        <dbReference type="ARBA" id="ARBA00022806"/>
    </source>
</evidence>
<dbReference type="InterPro" id="IPR050079">
    <property type="entry name" value="DEAD_box_RNA_helicase"/>
</dbReference>
<dbReference type="PROSITE" id="PS51194">
    <property type="entry name" value="HELICASE_CTER"/>
    <property type="match status" value="1"/>
</dbReference>
<evidence type="ECO:0000313" key="10">
    <source>
        <dbReference type="EMBL" id="MAG22037.1"/>
    </source>
</evidence>
<evidence type="ECO:0000256" key="5">
    <source>
        <dbReference type="PROSITE-ProRule" id="PRU00552"/>
    </source>
</evidence>
<evidence type="ECO:0000259" key="7">
    <source>
        <dbReference type="PROSITE" id="PS51192"/>
    </source>
</evidence>
<reference evidence="11" key="1">
    <citation type="submission" date="2017-09" db="EMBL/GenBank/DDBJ databases">
        <title>The Reconstruction of 2,631 Draft Metagenome-Assembled Genomes from the Global Oceans.</title>
        <authorList>
            <person name="Tully B.J."/>
            <person name="Graham E.D."/>
            <person name="Heidelberg J.F."/>
        </authorList>
    </citation>
    <scope>NUCLEOTIDE SEQUENCE [LARGE SCALE GENOMIC DNA]</scope>
</reference>
<dbReference type="GO" id="GO:0003724">
    <property type="term" value="F:RNA helicase activity"/>
    <property type="evidence" value="ECO:0007669"/>
    <property type="project" value="InterPro"/>
</dbReference>
<dbReference type="CDD" id="cd18787">
    <property type="entry name" value="SF2_C_DEAD"/>
    <property type="match status" value="1"/>
</dbReference>
<dbReference type="InterPro" id="IPR014014">
    <property type="entry name" value="RNA_helicase_DEAD_Q_motif"/>
</dbReference>
<dbReference type="GO" id="GO:0140097">
    <property type="term" value="F:catalytic activity, acting on DNA"/>
    <property type="evidence" value="ECO:0007669"/>
    <property type="project" value="UniProtKB-ARBA"/>
</dbReference>
<evidence type="ECO:0000256" key="6">
    <source>
        <dbReference type="RuleBase" id="RU000492"/>
    </source>
</evidence>
<feature type="short sequence motif" description="Q motif" evidence="5">
    <location>
        <begin position="1"/>
        <end position="29"/>
    </location>
</feature>
<keyword evidence="1 6" id="KW-0547">Nucleotide-binding</keyword>
<dbReference type="PANTHER" id="PTHR47959">
    <property type="entry name" value="ATP-DEPENDENT RNA HELICASE RHLE-RELATED"/>
    <property type="match status" value="1"/>
</dbReference>
<proteinExistence type="inferred from homology"/>
<organism evidence="10 11">
    <name type="scientific">Candidatus Iainarchaeum sp</name>
    <dbReference type="NCBI Taxonomy" id="3101447"/>
    <lineage>
        <taxon>Archaea</taxon>
        <taxon>Candidatus Iainarchaeota</taxon>
        <taxon>Candidatus Iainarchaeia</taxon>
        <taxon>Candidatus Iainarchaeales</taxon>
        <taxon>Candidatus Iainarchaeaceae</taxon>
        <taxon>Candidatus Iainarchaeum</taxon>
    </lineage>
</organism>
<keyword evidence="3 6" id="KW-0347">Helicase</keyword>
<dbReference type="EMBL" id="NZBU01000005">
    <property type="protein sequence ID" value="MAG22037.1"/>
    <property type="molecule type" value="Genomic_DNA"/>
</dbReference>
<dbReference type="Pfam" id="PF00271">
    <property type="entry name" value="Helicase_C"/>
    <property type="match status" value="1"/>
</dbReference>
<evidence type="ECO:0000256" key="1">
    <source>
        <dbReference type="ARBA" id="ARBA00022741"/>
    </source>
</evidence>
<dbReference type="Pfam" id="PF00270">
    <property type="entry name" value="DEAD"/>
    <property type="match status" value="1"/>
</dbReference>
<feature type="domain" description="Helicase C-terminal" evidence="8">
    <location>
        <begin position="213"/>
        <end position="367"/>
    </location>
</feature>
<evidence type="ECO:0000313" key="11">
    <source>
        <dbReference type="Proteomes" id="UP000226592"/>
    </source>
</evidence>
<dbReference type="PROSITE" id="PS00039">
    <property type="entry name" value="DEAD_ATP_HELICASE"/>
    <property type="match status" value="1"/>
</dbReference>
<dbReference type="AlphaFoldDB" id="A0A2D6M0U0"/>
<dbReference type="SMART" id="SM00490">
    <property type="entry name" value="HELICc"/>
    <property type="match status" value="1"/>
</dbReference>
<evidence type="ECO:0000259" key="9">
    <source>
        <dbReference type="PROSITE" id="PS51195"/>
    </source>
</evidence>
<feature type="domain" description="Helicase ATP-binding" evidence="7">
    <location>
        <begin position="32"/>
        <end position="201"/>
    </location>
</feature>
<dbReference type="InterPro" id="IPR001650">
    <property type="entry name" value="Helicase_C-like"/>
</dbReference>
<dbReference type="InterPro" id="IPR011545">
    <property type="entry name" value="DEAD/DEAH_box_helicase_dom"/>
</dbReference>
<evidence type="ECO:0008006" key="12">
    <source>
        <dbReference type="Google" id="ProtNLM"/>
    </source>
</evidence>
<name>A0A2D6M0U0_9ARCH</name>
<dbReference type="Proteomes" id="UP000226592">
    <property type="component" value="Unassembled WGS sequence"/>
</dbReference>
<feature type="domain" description="DEAD-box RNA helicase Q" evidence="9">
    <location>
        <begin position="1"/>
        <end position="29"/>
    </location>
</feature>
<gene>
    <name evidence="10" type="ORF">CL943_01865</name>
</gene>
<dbReference type="SMART" id="SM00487">
    <property type="entry name" value="DEXDc"/>
    <property type="match status" value="1"/>
</dbReference>
<dbReference type="PROSITE" id="PS51195">
    <property type="entry name" value="Q_MOTIF"/>
    <property type="match status" value="1"/>
</dbReference>
<dbReference type="InterPro" id="IPR027417">
    <property type="entry name" value="P-loop_NTPase"/>
</dbReference>
<comment type="similarity">
    <text evidence="6">Belongs to the DEAD box helicase family.</text>
</comment>
<sequence length="367" mass="41374">MKFEEFNISDSLKQAIREKGFEKPSDVQEQVIPVALQGKDLVGKSKTGTGKTAAFAIPLIENIRRGQTFSALIITPTRELAIQVKTEIASLSNSSGIKVVAVFGGESVQKQIGLLKIKPEIIVGTPGRLLDFIGRGNLDFSKAGFLILDEADRMFDMGFRDDIEKIIGSFPRERQTMLFSATMPETIKDMVDRHLKEDKIFFNLSEDDSPVDEVEQYYIMLNRNQKIDALQDIINWDNNVKTLVFCRTKRTVDWLEKQLSRRRINAIALHGDKRQSARNAILNKFKNMQGGVLIATDIVARGIHVDNIGHVVNFDALDETETYLHRIGRTARQGKRGIAVSLCSNVMELENLERIGRQINAEISELR</sequence>
<dbReference type="GO" id="GO:0003676">
    <property type="term" value="F:nucleic acid binding"/>
    <property type="evidence" value="ECO:0007669"/>
    <property type="project" value="InterPro"/>
</dbReference>
<dbReference type="InterPro" id="IPR014001">
    <property type="entry name" value="Helicase_ATP-bd"/>
</dbReference>
<dbReference type="GO" id="GO:0016787">
    <property type="term" value="F:hydrolase activity"/>
    <property type="evidence" value="ECO:0007669"/>
    <property type="project" value="UniProtKB-KW"/>
</dbReference>
<keyword evidence="2 6" id="KW-0378">Hydrolase</keyword>
<dbReference type="SUPFAM" id="SSF52540">
    <property type="entry name" value="P-loop containing nucleoside triphosphate hydrolases"/>
    <property type="match status" value="1"/>
</dbReference>
<protein>
    <recommendedName>
        <fullName evidence="12">DEAD/DEAH box helicase</fullName>
    </recommendedName>
</protein>
<dbReference type="GO" id="GO:0005524">
    <property type="term" value="F:ATP binding"/>
    <property type="evidence" value="ECO:0007669"/>
    <property type="project" value="UniProtKB-KW"/>
</dbReference>
<dbReference type="InterPro" id="IPR044742">
    <property type="entry name" value="DEAD/DEAH_RhlB"/>
</dbReference>
<dbReference type="GO" id="GO:0005829">
    <property type="term" value="C:cytosol"/>
    <property type="evidence" value="ECO:0007669"/>
    <property type="project" value="TreeGrafter"/>
</dbReference>
<dbReference type="PANTHER" id="PTHR47959:SF1">
    <property type="entry name" value="ATP-DEPENDENT RNA HELICASE DBPA"/>
    <property type="match status" value="1"/>
</dbReference>
<keyword evidence="4 6" id="KW-0067">ATP-binding</keyword>
<dbReference type="InterPro" id="IPR000629">
    <property type="entry name" value="RNA-helicase_DEAD-box_CS"/>
</dbReference>
<evidence type="ECO:0000256" key="4">
    <source>
        <dbReference type="ARBA" id="ARBA00022840"/>
    </source>
</evidence>
<evidence type="ECO:0000259" key="8">
    <source>
        <dbReference type="PROSITE" id="PS51194"/>
    </source>
</evidence>
<accession>A0A2D6M0U0</accession>
<comment type="caution">
    <text evidence="10">The sequence shown here is derived from an EMBL/GenBank/DDBJ whole genome shotgun (WGS) entry which is preliminary data.</text>
</comment>
<dbReference type="CDD" id="cd00268">
    <property type="entry name" value="DEADc"/>
    <property type="match status" value="1"/>
</dbReference>